<dbReference type="InterPro" id="IPR011990">
    <property type="entry name" value="TPR-like_helical_dom_sf"/>
</dbReference>
<feature type="compositionally biased region" description="Basic residues" evidence="1">
    <location>
        <begin position="139"/>
        <end position="148"/>
    </location>
</feature>
<feature type="region of interest" description="Disordered" evidence="1">
    <location>
        <begin position="133"/>
        <end position="156"/>
    </location>
</feature>
<dbReference type="Proteomes" id="UP000320580">
    <property type="component" value="Chromosome"/>
</dbReference>
<keyword evidence="3" id="KW-1185">Reference proteome</keyword>
<dbReference type="KEGG" id="sqz:FQU76_03975"/>
<dbReference type="OrthoDB" id="3213425at2"/>
<dbReference type="RefSeq" id="WP_146479124.1">
    <property type="nucleotide sequence ID" value="NZ_CP042266.1"/>
</dbReference>
<organism evidence="2 3">
    <name type="scientific">Streptomyces qinzhouensis</name>
    <dbReference type="NCBI Taxonomy" id="2599401"/>
    <lineage>
        <taxon>Bacteria</taxon>
        <taxon>Bacillati</taxon>
        <taxon>Actinomycetota</taxon>
        <taxon>Actinomycetes</taxon>
        <taxon>Kitasatosporales</taxon>
        <taxon>Streptomycetaceae</taxon>
        <taxon>Streptomyces</taxon>
    </lineage>
</organism>
<proteinExistence type="predicted"/>
<sequence length="467" mass="50538">MARKQPNRLLAALLGEAAWSAAELARAVNESGRPAGLPLCYGRTSVARWLTGSRPEPPVPDLVAAVLSRRTGRLVTADQTGLTLPGQATAVPVVPGGTASGEAADRLISLSRSDVDPVRRVPLVNSSYSLAPDTAPAWKPRRPRHGRLRGPGTRSMPEQVLPLREMSQVFADLMERRGGAHARSALVAYLTDDVSHLLITPMGCAVRREVFTSAAELTHQLARMTMDAGYPGLAQRYFTTALGLAQEADDRRIYAITLRAMSLQALHLGFHQHAWQLADTATATAGPSTDPSTLAFLLSQRAVAHARTRHHRQAISDLVTAEARYEGATSSAGPFDSYPRAGLDFQRGLALHALGDSAQAVEALTASVAARAGDRHRPSALSHARLAAVLLSLGRLEESCLHWHAFLDHYPKLRLAPADQAFWHLRKSLRNFRSQPQAAMVLHRARGVLRTKATPSARARSARRDLV</sequence>
<dbReference type="SUPFAM" id="SSF48452">
    <property type="entry name" value="TPR-like"/>
    <property type="match status" value="2"/>
</dbReference>
<gene>
    <name evidence="2" type="ORF">FQU76_03975</name>
</gene>
<protein>
    <recommendedName>
        <fullName evidence="4">Transcriptional regulator</fullName>
    </recommendedName>
</protein>
<dbReference type="AlphaFoldDB" id="A0A5B8J3H5"/>
<dbReference type="Gene3D" id="1.25.40.10">
    <property type="entry name" value="Tetratricopeptide repeat domain"/>
    <property type="match status" value="1"/>
</dbReference>
<name>A0A5B8J3H5_9ACTN</name>
<dbReference type="EMBL" id="CP042266">
    <property type="protein sequence ID" value="QDY75817.1"/>
    <property type="molecule type" value="Genomic_DNA"/>
</dbReference>
<reference evidence="2 3" key="1">
    <citation type="submission" date="2019-07" db="EMBL/GenBank/DDBJ databases">
        <authorList>
            <person name="Zhu P."/>
        </authorList>
    </citation>
    <scope>NUCLEOTIDE SEQUENCE [LARGE SCALE GENOMIC DNA]</scope>
    <source>
        <strain evidence="2 3">SSL-25</strain>
    </source>
</reference>
<evidence type="ECO:0000256" key="1">
    <source>
        <dbReference type="SAM" id="MobiDB-lite"/>
    </source>
</evidence>
<evidence type="ECO:0000313" key="3">
    <source>
        <dbReference type="Proteomes" id="UP000320580"/>
    </source>
</evidence>
<evidence type="ECO:0008006" key="4">
    <source>
        <dbReference type="Google" id="ProtNLM"/>
    </source>
</evidence>
<accession>A0A5B8J3H5</accession>
<evidence type="ECO:0000313" key="2">
    <source>
        <dbReference type="EMBL" id="QDY75817.1"/>
    </source>
</evidence>